<organism evidence="1 2">
    <name type="scientific">Gimesia panareensis</name>
    <dbReference type="NCBI Taxonomy" id="2527978"/>
    <lineage>
        <taxon>Bacteria</taxon>
        <taxon>Pseudomonadati</taxon>
        <taxon>Planctomycetota</taxon>
        <taxon>Planctomycetia</taxon>
        <taxon>Planctomycetales</taxon>
        <taxon>Planctomycetaceae</taxon>
        <taxon>Gimesia</taxon>
    </lineage>
</organism>
<dbReference type="InterPro" id="IPR036291">
    <property type="entry name" value="NAD(P)-bd_dom_sf"/>
</dbReference>
<dbReference type="Gene3D" id="3.40.50.720">
    <property type="entry name" value="NAD(P)-binding Rossmann-like Domain"/>
    <property type="match status" value="2"/>
</dbReference>
<evidence type="ECO:0000313" key="2">
    <source>
        <dbReference type="Proteomes" id="UP000315647"/>
    </source>
</evidence>
<dbReference type="Proteomes" id="UP000315647">
    <property type="component" value="Chromosome"/>
</dbReference>
<dbReference type="GO" id="GO:0016491">
    <property type="term" value="F:oxidoreductase activity"/>
    <property type="evidence" value="ECO:0007669"/>
    <property type="project" value="UniProtKB-KW"/>
</dbReference>
<name>A0A517QA17_9PLAN</name>
<keyword evidence="2" id="KW-1185">Reference proteome</keyword>
<dbReference type="PANTHER" id="PTHR43544:SF2">
    <property type="entry name" value="OXIDOREDUCTASE"/>
    <property type="match status" value="1"/>
</dbReference>
<sequence length="495" mass="55991">MEDQQQFMEQQSLSLSQVSEEELLHCARILQLLSGQPECCLNSATASEKVWKQAALLTKRVKNIQKQAGRNRDRQLIEQAGIRGKRKTKTDGRYLYSDDATPVGPPETSLHHSRRCYICKRSYQQLHPFYDLMCAFCGQENYQKRTQTADLAGRIAVVTGGRVKIGFQIALKLLRSGARVLVTSRFPCDAARRYAAETDFEEWHDRLQVFGSDFRSLQSVNQLCDDLQASCSHLDILINNASQTIRRPAAYYRHLLDGESAPGRLAQSARRLIYREGQTQNSALDAQTLSRFPEELALSAMLSQTTVLPEDAEDNQRAFPPGLLDSDSQQVDLREANSWIQELGDVSLPELLEVHAVNSLVPFLLIQKMEPLLLNSPHEDRYIVNVSAMEGQLNTDAKTGYHPHTNMAKSGMNMVTRTSGERFAGRGIYMNSVDTGWVTNEFPHQKTARMQQNGFQPPLDEIDGAARVCDPVFVGINERHYVYGKFLKDYRETSW</sequence>
<dbReference type="RefSeq" id="WP_145450947.1">
    <property type="nucleotide sequence ID" value="NZ_CP037421.1"/>
</dbReference>
<dbReference type="Pfam" id="PF00106">
    <property type="entry name" value="adh_short"/>
    <property type="match status" value="1"/>
</dbReference>
<dbReference type="EC" id="1.2.1.-" evidence="1"/>
<dbReference type="SUPFAM" id="SSF51735">
    <property type="entry name" value="NAD(P)-binding Rossmann-fold domains"/>
    <property type="match status" value="1"/>
</dbReference>
<accession>A0A517QA17</accession>
<dbReference type="EMBL" id="CP037421">
    <property type="protein sequence ID" value="QDT28441.1"/>
    <property type="molecule type" value="Genomic_DNA"/>
</dbReference>
<dbReference type="AlphaFoldDB" id="A0A517QA17"/>
<dbReference type="PANTHER" id="PTHR43544">
    <property type="entry name" value="SHORT-CHAIN DEHYDROGENASE/REDUCTASE"/>
    <property type="match status" value="1"/>
</dbReference>
<protein>
    <submittedName>
        <fullName evidence="1">Fatty acyl-CoA reductase</fullName>
        <ecNumber evidence="1">1.2.1.-</ecNumber>
    </submittedName>
</protein>
<dbReference type="InterPro" id="IPR002347">
    <property type="entry name" value="SDR_fam"/>
</dbReference>
<reference evidence="1 2" key="1">
    <citation type="submission" date="2019-03" db="EMBL/GenBank/DDBJ databases">
        <title>Deep-cultivation of Planctomycetes and their phenomic and genomic characterization uncovers novel biology.</title>
        <authorList>
            <person name="Wiegand S."/>
            <person name="Jogler M."/>
            <person name="Boedeker C."/>
            <person name="Pinto D."/>
            <person name="Vollmers J."/>
            <person name="Rivas-Marin E."/>
            <person name="Kohn T."/>
            <person name="Peeters S.H."/>
            <person name="Heuer A."/>
            <person name="Rast P."/>
            <person name="Oberbeckmann S."/>
            <person name="Bunk B."/>
            <person name="Jeske O."/>
            <person name="Meyerdierks A."/>
            <person name="Storesund J.E."/>
            <person name="Kallscheuer N."/>
            <person name="Luecker S."/>
            <person name="Lage O.M."/>
            <person name="Pohl T."/>
            <person name="Merkel B.J."/>
            <person name="Hornburger P."/>
            <person name="Mueller R.-W."/>
            <person name="Bruemmer F."/>
            <person name="Labrenz M."/>
            <person name="Spormann A.M."/>
            <person name="Op den Camp H."/>
            <person name="Overmann J."/>
            <person name="Amann R."/>
            <person name="Jetten M.S.M."/>
            <person name="Mascher T."/>
            <person name="Medema M.H."/>
            <person name="Devos D.P."/>
            <person name="Kaster A.-K."/>
            <person name="Ovreas L."/>
            <person name="Rohde M."/>
            <person name="Galperin M.Y."/>
            <person name="Jogler C."/>
        </authorList>
    </citation>
    <scope>NUCLEOTIDE SEQUENCE [LARGE SCALE GENOMIC DNA]</scope>
    <source>
        <strain evidence="1 2">Enr10</strain>
    </source>
</reference>
<dbReference type="InterPro" id="IPR051468">
    <property type="entry name" value="Fungal_SecMetab_SDRs"/>
</dbReference>
<keyword evidence="1" id="KW-0560">Oxidoreductase</keyword>
<evidence type="ECO:0000313" key="1">
    <source>
        <dbReference type="EMBL" id="QDT28441.1"/>
    </source>
</evidence>
<gene>
    <name evidence="1" type="primary">acr1_1</name>
    <name evidence="1" type="ORF">Enr10x_37830</name>
</gene>
<proteinExistence type="predicted"/>
<dbReference type="GO" id="GO:0005737">
    <property type="term" value="C:cytoplasm"/>
    <property type="evidence" value="ECO:0007669"/>
    <property type="project" value="TreeGrafter"/>
</dbReference>